<feature type="transmembrane region" description="Helical" evidence="6">
    <location>
        <begin position="83"/>
        <end position="105"/>
    </location>
</feature>
<feature type="transmembrane region" description="Helical" evidence="6">
    <location>
        <begin position="316"/>
        <end position="334"/>
    </location>
</feature>
<evidence type="ECO:0000256" key="2">
    <source>
        <dbReference type="ARBA" id="ARBA00007635"/>
    </source>
</evidence>
<dbReference type="GO" id="GO:0016020">
    <property type="term" value="C:membrane"/>
    <property type="evidence" value="ECO:0007669"/>
    <property type="project" value="UniProtKB-SubCell"/>
</dbReference>
<proteinExistence type="inferred from homology"/>
<feature type="transmembrane region" description="Helical" evidence="6">
    <location>
        <begin position="49"/>
        <end position="71"/>
    </location>
</feature>
<comment type="similarity">
    <text evidence="2 6">Belongs to the drug/metabolite transporter (DMT) superfamily. Plant drug/metabolite exporter (P-DME) (TC 2.A.7.4) family.</text>
</comment>
<reference evidence="8" key="1">
    <citation type="journal article" date="2022" name="Front. Genet.">
        <title>Chromosome-Scale Assembly of the Dendrobium nobile Genome Provides Insights Into the Molecular Mechanism of the Biosynthesis of the Medicinal Active Ingredient of Dendrobium.</title>
        <authorList>
            <person name="Xu Q."/>
            <person name="Niu S.-C."/>
            <person name="Li K.-L."/>
            <person name="Zheng P.-J."/>
            <person name="Zhang X.-J."/>
            <person name="Jia Y."/>
            <person name="Liu Y."/>
            <person name="Niu Y.-X."/>
            <person name="Yu L.-H."/>
            <person name="Chen D.-F."/>
            <person name="Zhang G.-Q."/>
        </authorList>
    </citation>
    <scope>NUCLEOTIDE SEQUENCE</scope>
    <source>
        <tissue evidence="8">Leaf</tissue>
    </source>
</reference>
<evidence type="ECO:0000256" key="6">
    <source>
        <dbReference type="RuleBase" id="RU363077"/>
    </source>
</evidence>
<dbReference type="InterPro" id="IPR030184">
    <property type="entry name" value="WAT1-related"/>
</dbReference>
<dbReference type="AlphaFoldDB" id="A0A8T3BY23"/>
<evidence type="ECO:0000313" key="8">
    <source>
        <dbReference type="EMBL" id="KAI0520487.1"/>
    </source>
</evidence>
<feature type="domain" description="EamA" evidence="7">
    <location>
        <begin position="25"/>
        <end position="162"/>
    </location>
</feature>
<dbReference type="OrthoDB" id="670984at2759"/>
<feature type="transmembrane region" description="Helical" evidence="6">
    <location>
        <begin position="146"/>
        <end position="167"/>
    </location>
</feature>
<evidence type="ECO:0000259" key="7">
    <source>
        <dbReference type="Pfam" id="PF00892"/>
    </source>
</evidence>
<comment type="caution">
    <text evidence="8">The sequence shown here is derived from an EMBL/GenBank/DDBJ whole genome shotgun (WGS) entry which is preliminary data.</text>
</comment>
<dbReference type="PANTHER" id="PTHR31218">
    <property type="entry name" value="WAT1-RELATED PROTEIN"/>
    <property type="match status" value="1"/>
</dbReference>
<name>A0A8T3BY23_DENNO</name>
<dbReference type="Proteomes" id="UP000829196">
    <property type="component" value="Unassembled WGS sequence"/>
</dbReference>
<accession>A0A8T3BY23</accession>
<dbReference type="EMBL" id="JAGYWB010000006">
    <property type="protein sequence ID" value="KAI0520487.1"/>
    <property type="molecule type" value="Genomic_DNA"/>
</dbReference>
<feature type="transmembrane region" description="Helical" evidence="6">
    <location>
        <begin position="289"/>
        <end position="310"/>
    </location>
</feature>
<feature type="domain" description="EamA" evidence="7">
    <location>
        <begin position="194"/>
        <end position="330"/>
    </location>
</feature>
<keyword evidence="3 6" id="KW-0812">Transmembrane</keyword>
<feature type="transmembrane region" description="Helical" evidence="6">
    <location>
        <begin position="260"/>
        <end position="282"/>
    </location>
</feature>
<comment type="subcellular location">
    <subcellularLocation>
        <location evidence="1 6">Membrane</location>
        <topology evidence="1 6">Multi-pass membrane protein</topology>
    </subcellularLocation>
</comment>
<evidence type="ECO:0000313" key="9">
    <source>
        <dbReference type="Proteomes" id="UP000829196"/>
    </source>
</evidence>
<dbReference type="InterPro" id="IPR000620">
    <property type="entry name" value="EamA_dom"/>
</dbReference>
<feature type="transmembrane region" description="Helical" evidence="6">
    <location>
        <begin position="193"/>
        <end position="212"/>
    </location>
</feature>
<dbReference type="SUPFAM" id="SSF103481">
    <property type="entry name" value="Multidrug resistance efflux transporter EmrE"/>
    <property type="match status" value="2"/>
</dbReference>
<evidence type="ECO:0000256" key="1">
    <source>
        <dbReference type="ARBA" id="ARBA00004141"/>
    </source>
</evidence>
<feature type="transmembrane region" description="Helical" evidence="6">
    <location>
        <begin position="224"/>
        <end position="248"/>
    </location>
</feature>
<protein>
    <recommendedName>
        <fullName evidence="6">WAT1-related protein</fullName>
    </recommendedName>
</protein>
<dbReference type="Pfam" id="PF00892">
    <property type="entry name" value="EamA"/>
    <property type="match status" value="2"/>
</dbReference>
<sequence length="380" mass="42269">MGGEGGAEEKKGKQILELLKDPLSMILVQVLTTGMFLLSKAVLNKGHSVFAILTYRCIVGALFVLPFALYIERGKWKELNWMVVFWIFLNALMGITGAMGFYYYGLCDTNATYAASFLNLVPVLTFLFAVVVRLERLGFDSRGGRIKILGTILCVGGAMVISMYNGATIHITSPKWEINTVKKGFDAFSNHKVRGTLFLIASCLCFSTWVIVQAKLLQRYPFKYCATMYTCVAASLQSAVLGLILNASRSKWILRWNLELLLVVYSGALNTGAVFCLISWVVPRKGPSYATMFNALSLILTTILEAVFMIGDFTVGSLIGITMIIGGLYAYLWGRGHQLPSKQIRDEESIIEVSTPQRVEEDVYCSQEIENLSVQYQNPR</sequence>
<evidence type="ECO:0000256" key="5">
    <source>
        <dbReference type="ARBA" id="ARBA00023136"/>
    </source>
</evidence>
<keyword evidence="5 6" id="KW-0472">Membrane</keyword>
<keyword evidence="9" id="KW-1185">Reference proteome</keyword>
<keyword evidence="4 6" id="KW-1133">Transmembrane helix</keyword>
<gene>
    <name evidence="8" type="ORF">KFK09_007963</name>
</gene>
<dbReference type="GO" id="GO:0022857">
    <property type="term" value="F:transmembrane transporter activity"/>
    <property type="evidence" value="ECO:0007669"/>
    <property type="project" value="InterPro"/>
</dbReference>
<organism evidence="8 9">
    <name type="scientific">Dendrobium nobile</name>
    <name type="common">Orchid</name>
    <dbReference type="NCBI Taxonomy" id="94219"/>
    <lineage>
        <taxon>Eukaryota</taxon>
        <taxon>Viridiplantae</taxon>
        <taxon>Streptophyta</taxon>
        <taxon>Embryophyta</taxon>
        <taxon>Tracheophyta</taxon>
        <taxon>Spermatophyta</taxon>
        <taxon>Magnoliopsida</taxon>
        <taxon>Liliopsida</taxon>
        <taxon>Asparagales</taxon>
        <taxon>Orchidaceae</taxon>
        <taxon>Epidendroideae</taxon>
        <taxon>Malaxideae</taxon>
        <taxon>Dendrobiinae</taxon>
        <taxon>Dendrobium</taxon>
    </lineage>
</organism>
<feature type="transmembrane region" description="Helical" evidence="6">
    <location>
        <begin position="111"/>
        <end position="134"/>
    </location>
</feature>
<evidence type="ECO:0000256" key="3">
    <source>
        <dbReference type="ARBA" id="ARBA00022692"/>
    </source>
</evidence>
<dbReference type="InterPro" id="IPR037185">
    <property type="entry name" value="EmrE-like"/>
</dbReference>
<evidence type="ECO:0000256" key="4">
    <source>
        <dbReference type="ARBA" id="ARBA00022989"/>
    </source>
</evidence>